<dbReference type="PROSITE" id="PS50937">
    <property type="entry name" value="HTH_MERR_2"/>
    <property type="match status" value="1"/>
</dbReference>
<evidence type="ECO:0000313" key="4">
    <source>
        <dbReference type="Proteomes" id="UP001431199"/>
    </source>
</evidence>
<dbReference type="InterPro" id="IPR009061">
    <property type="entry name" value="DNA-bd_dom_put_sf"/>
</dbReference>
<sequence length="150" mass="17568">MDTNYYNIGEVSKMFNLPISTLHYYDREGLFPNLNRSESGARRFDDGTVETLHLIECLKKTGMEIKDIKEFMMWCQQGPATYGKRKEMFIKQKETVEAEIEHLKKVLDMITYKCWYYDTAIADGNEDRLKNLSPDDMPPEIKAAWINAHT</sequence>
<dbReference type="CDD" id="cd01109">
    <property type="entry name" value="HTH_YyaN"/>
    <property type="match status" value="1"/>
</dbReference>
<protein>
    <submittedName>
        <fullName evidence="3">MerR family transcriptional regulator</fullName>
    </submittedName>
</protein>
<evidence type="ECO:0000256" key="1">
    <source>
        <dbReference type="ARBA" id="ARBA00023125"/>
    </source>
</evidence>
<evidence type="ECO:0000313" key="3">
    <source>
        <dbReference type="EMBL" id="MCT7398128.1"/>
    </source>
</evidence>
<gene>
    <name evidence="3" type="ORF">N5B56_03375</name>
</gene>
<keyword evidence="4" id="KW-1185">Reference proteome</keyword>
<keyword evidence="1" id="KW-0238">DNA-binding</keyword>
<proteinExistence type="predicted"/>
<evidence type="ECO:0000259" key="2">
    <source>
        <dbReference type="PROSITE" id="PS50937"/>
    </source>
</evidence>
<dbReference type="SMART" id="SM00422">
    <property type="entry name" value="HTH_MERR"/>
    <property type="match status" value="1"/>
</dbReference>
<feature type="domain" description="HTH merR-type" evidence="2">
    <location>
        <begin position="5"/>
        <end position="74"/>
    </location>
</feature>
<comment type="caution">
    <text evidence="3">The sequence shown here is derived from an EMBL/GenBank/DDBJ whole genome shotgun (WGS) entry which is preliminary data.</text>
</comment>
<dbReference type="InterPro" id="IPR000551">
    <property type="entry name" value="MerR-type_HTH_dom"/>
</dbReference>
<dbReference type="Proteomes" id="UP001431199">
    <property type="component" value="Unassembled WGS sequence"/>
</dbReference>
<dbReference type="RefSeq" id="WP_260978384.1">
    <property type="nucleotide sequence ID" value="NZ_JAODBU010000003.1"/>
</dbReference>
<organism evidence="3 4">
    <name type="scientific">Eubacterium album</name>
    <dbReference type="NCBI Taxonomy" id="2978477"/>
    <lineage>
        <taxon>Bacteria</taxon>
        <taxon>Bacillati</taxon>
        <taxon>Bacillota</taxon>
        <taxon>Clostridia</taxon>
        <taxon>Eubacteriales</taxon>
        <taxon>Eubacteriaceae</taxon>
        <taxon>Eubacterium</taxon>
    </lineage>
</organism>
<dbReference type="PANTHER" id="PTHR30204:SF82">
    <property type="entry name" value="TRANSCRIPTIONAL REGULATOR, MERR FAMILY"/>
    <property type="match status" value="1"/>
</dbReference>
<dbReference type="EMBL" id="JAODBU010000003">
    <property type="protein sequence ID" value="MCT7398128.1"/>
    <property type="molecule type" value="Genomic_DNA"/>
</dbReference>
<accession>A0ABT2LXW1</accession>
<dbReference type="Gene3D" id="1.10.1660.10">
    <property type="match status" value="1"/>
</dbReference>
<name>A0ABT2LXW1_9FIRM</name>
<dbReference type="InterPro" id="IPR047057">
    <property type="entry name" value="MerR_fam"/>
</dbReference>
<dbReference type="Pfam" id="PF13411">
    <property type="entry name" value="MerR_1"/>
    <property type="match status" value="1"/>
</dbReference>
<dbReference type="SUPFAM" id="SSF46955">
    <property type="entry name" value="Putative DNA-binding domain"/>
    <property type="match status" value="1"/>
</dbReference>
<reference evidence="3" key="1">
    <citation type="submission" date="2022-09" db="EMBL/GenBank/DDBJ databases">
        <title>Eubacterium sp. LFL-14 isolated from human feces.</title>
        <authorList>
            <person name="Liu F."/>
        </authorList>
    </citation>
    <scope>NUCLEOTIDE SEQUENCE</scope>
    <source>
        <strain evidence="3">LFL-14</strain>
    </source>
</reference>
<dbReference type="PANTHER" id="PTHR30204">
    <property type="entry name" value="REDOX-CYCLING DRUG-SENSING TRANSCRIPTIONAL ACTIVATOR SOXR"/>
    <property type="match status" value="1"/>
</dbReference>